<dbReference type="InterPro" id="IPR058525">
    <property type="entry name" value="DUF8212"/>
</dbReference>
<dbReference type="Pfam" id="PF06985">
    <property type="entry name" value="HET"/>
    <property type="match status" value="1"/>
</dbReference>
<feature type="domain" description="DUF8212" evidence="2">
    <location>
        <begin position="231"/>
        <end position="255"/>
    </location>
</feature>
<dbReference type="OrthoDB" id="20872at2759"/>
<dbReference type="Pfam" id="PF26640">
    <property type="entry name" value="DUF8212"/>
    <property type="match status" value="1"/>
</dbReference>
<evidence type="ECO:0000313" key="3">
    <source>
        <dbReference type="EMBL" id="KAF2163983.1"/>
    </source>
</evidence>
<evidence type="ECO:0000259" key="2">
    <source>
        <dbReference type="Pfam" id="PF26640"/>
    </source>
</evidence>
<dbReference type="Proteomes" id="UP000799537">
    <property type="component" value="Unassembled WGS sequence"/>
</dbReference>
<name>A0A6A6CB07_ZASCE</name>
<feature type="domain" description="Heterokaryon incompatibility" evidence="1">
    <location>
        <begin position="34"/>
        <end position="122"/>
    </location>
</feature>
<dbReference type="RefSeq" id="XP_033664872.1">
    <property type="nucleotide sequence ID" value="XM_033817734.1"/>
</dbReference>
<dbReference type="AlphaFoldDB" id="A0A6A6CB07"/>
<evidence type="ECO:0000259" key="1">
    <source>
        <dbReference type="Pfam" id="PF06985"/>
    </source>
</evidence>
<dbReference type="GeneID" id="54571006"/>
<sequence>MEPRLLNTTTLTFELPLQIHQEEAASEHSSKRPYVILSHCWASNNDHEVKYDDIISGWKRQKPGFPKVEGTARQARKEGLDWIWIDTCCIDKRSSAETTEAINSMYRWYEEADRCYVYLQDVGPGSDISFRQSRWFKRGWTLQELIAPAVVEFFDSEWTHLGSKETRANEISECTGIHVEVLLDRKIKEYSIAQKMSWAADRETTKSEDRAYCLLGLFNINMVPIYGEGERAFIRLQEELIRNSDDHTIFAWSMDPTKYRLSGLLAPSHRHFKDCSSAKALNRWKGQCHMEFHPRPSRSPGTRWHLAVEVRPSP</sequence>
<accession>A0A6A6CB07</accession>
<dbReference type="PANTHER" id="PTHR10622:SF10">
    <property type="entry name" value="HET DOMAIN-CONTAINING PROTEIN"/>
    <property type="match status" value="1"/>
</dbReference>
<organism evidence="3 4">
    <name type="scientific">Zasmidium cellare ATCC 36951</name>
    <dbReference type="NCBI Taxonomy" id="1080233"/>
    <lineage>
        <taxon>Eukaryota</taxon>
        <taxon>Fungi</taxon>
        <taxon>Dikarya</taxon>
        <taxon>Ascomycota</taxon>
        <taxon>Pezizomycotina</taxon>
        <taxon>Dothideomycetes</taxon>
        <taxon>Dothideomycetidae</taxon>
        <taxon>Mycosphaerellales</taxon>
        <taxon>Mycosphaerellaceae</taxon>
        <taxon>Zasmidium</taxon>
    </lineage>
</organism>
<gene>
    <name evidence="3" type="ORF">M409DRAFT_68226</name>
</gene>
<proteinExistence type="predicted"/>
<reference evidence="3" key="1">
    <citation type="journal article" date="2020" name="Stud. Mycol.">
        <title>101 Dothideomycetes genomes: a test case for predicting lifestyles and emergence of pathogens.</title>
        <authorList>
            <person name="Haridas S."/>
            <person name="Albert R."/>
            <person name="Binder M."/>
            <person name="Bloem J."/>
            <person name="Labutti K."/>
            <person name="Salamov A."/>
            <person name="Andreopoulos B."/>
            <person name="Baker S."/>
            <person name="Barry K."/>
            <person name="Bills G."/>
            <person name="Bluhm B."/>
            <person name="Cannon C."/>
            <person name="Castanera R."/>
            <person name="Culley D."/>
            <person name="Daum C."/>
            <person name="Ezra D."/>
            <person name="Gonzalez J."/>
            <person name="Henrissat B."/>
            <person name="Kuo A."/>
            <person name="Liang C."/>
            <person name="Lipzen A."/>
            <person name="Lutzoni F."/>
            <person name="Magnuson J."/>
            <person name="Mondo S."/>
            <person name="Nolan M."/>
            <person name="Ohm R."/>
            <person name="Pangilinan J."/>
            <person name="Park H.-J."/>
            <person name="Ramirez L."/>
            <person name="Alfaro M."/>
            <person name="Sun H."/>
            <person name="Tritt A."/>
            <person name="Yoshinaga Y."/>
            <person name="Zwiers L.-H."/>
            <person name="Turgeon B."/>
            <person name="Goodwin S."/>
            <person name="Spatafora J."/>
            <person name="Crous P."/>
            <person name="Grigoriev I."/>
        </authorList>
    </citation>
    <scope>NUCLEOTIDE SEQUENCE</scope>
    <source>
        <strain evidence="3">ATCC 36951</strain>
    </source>
</reference>
<evidence type="ECO:0000313" key="4">
    <source>
        <dbReference type="Proteomes" id="UP000799537"/>
    </source>
</evidence>
<protein>
    <submittedName>
        <fullName evidence="3">Uncharacterized protein</fullName>
    </submittedName>
</protein>
<dbReference type="EMBL" id="ML993606">
    <property type="protein sequence ID" value="KAF2163983.1"/>
    <property type="molecule type" value="Genomic_DNA"/>
</dbReference>
<dbReference type="PANTHER" id="PTHR10622">
    <property type="entry name" value="HET DOMAIN-CONTAINING PROTEIN"/>
    <property type="match status" value="1"/>
</dbReference>
<keyword evidence="4" id="KW-1185">Reference proteome</keyword>
<dbReference type="InterPro" id="IPR010730">
    <property type="entry name" value="HET"/>
</dbReference>